<dbReference type="AlphaFoldDB" id="A0A383DS47"/>
<gene>
    <name evidence="1" type="ORF">METZ01_LOCUS499937</name>
</gene>
<feature type="non-terminal residue" evidence="1">
    <location>
        <position position="182"/>
    </location>
</feature>
<dbReference type="Gene3D" id="3.90.1150.100">
    <property type="match status" value="1"/>
</dbReference>
<proteinExistence type="predicted"/>
<dbReference type="Gene3D" id="3.40.640.10">
    <property type="entry name" value="Type I PLP-dependent aspartate aminotransferase-like (Major domain)"/>
    <property type="match status" value="1"/>
</dbReference>
<dbReference type="InterPro" id="IPR015421">
    <property type="entry name" value="PyrdxlP-dep_Trfase_major"/>
</dbReference>
<name>A0A383DS47_9ZZZZ</name>
<reference evidence="1" key="1">
    <citation type="submission" date="2018-05" db="EMBL/GenBank/DDBJ databases">
        <authorList>
            <person name="Lanie J.A."/>
            <person name="Ng W.-L."/>
            <person name="Kazmierczak K.M."/>
            <person name="Andrzejewski T.M."/>
            <person name="Davidsen T.M."/>
            <person name="Wayne K.J."/>
            <person name="Tettelin H."/>
            <person name="Glass J.I."/>
            <person name="Rusch D."/>
            <person name="Podicherti R."/>
            <person name="Tsui H.-C.T."/>
            <person name="Winkler M.E."/>
        </authorList>
    </citation>
    <scope>NUCLEOTIDE SEQUENCE</scope>
</reference>
<evidence type="ECO:0008006" key="2">
    <source>
        <dbReference type="Google" id="ProtNLM"/>
    </source>
</evidence>
<dbReference type="InterPro" id="IPR015424">
    <property type="entry name" value="PyrdxlP-dep_Trfase"/>
</dbReference>
<organism evidence="1">
    <name type="scientific">marine metagenome</name>
    <dbReference type="NCBI Taxonomy" id="408172"/>
    <lineage>
        <taxon>unclassified sequences</taxon>
        <taxon>metagenomes</taxon>
        <taxon>ecological metagenomes</taxon>
    </lineage>
</organism>
<dbReference type="EMBL" id="UINC01219563">
    <property type="protein sequence ID" value="SVE47083.1"/>
    <property type="molecule type" value="Genomic_DNA"/>
</dbReference>
<accession>A0A383DS47</accession>
<sequence length="182" mass="21005">MRINSDNSVFPLEENYLRKRLATWEIDLRQVSIRELSRLVDELATQFDVEFLRFEFGIPGLPPHRLGPEEEIRVLKNEPQSLGKYPPFEGVPRLKKATAEFVKKFMNIDVDAKCCVPTVGAMHSGFICQSIAGRIRSQSDTILYLDPGFPVNKLQTKFLGLREESIDLYDYRGEKLIDEIER</sequence>
<protein>
    <recommendedName>
        <fullName evidence="2">Aminotransferase class I/classII domain-containing protein</fullName>
    </recommendedName>
</protein>
<dbReference type="SUPFAM" id="SSF53383">
    <property type="entry name" value="PLP-dependent transferases"/>
    <property type="match status" value="1"/>
</dbReference>
<evidence type="ECO:0000313" key="1">
    <source>
        <dbReference type="EMBL" id="SVE47083.1"/>
    </source>
</evidence>